<feature type="compositionally biased region" description="Polar residues" evidence="1">
    <location>
        <begin position="1"/>
        <end position="10"/>
    </location>
</feature>
<evidence type="ECO:0000313" key="2">
    <source>
        <dbReference type="EMBL" id="UYL95464.1"/>
    </source>
</evidence>
<protein>
    <submittedName>
        <fullName evidence="2">Uncharacterized protein</fullName>
    </submittedName>
</protein>
<evidence type="ECO:0000256" key="1">
    <source>
        <dbReference type="SAM" id="MobiDB-lite"/>
    </source>
</evidence>
<accession>A0A9E8A9I1</accession>
<sequence length="108" mass="11615">MFPSGRSQLYSEDDAPIYAGPSDTDPPSVVAPPPLMMNTSLLAAKLDSVEKEVRAQSARITALEAKVVETLHTVQQIHQLLKTLVVVSKASDASGFKATERSPPKMPK</sequence>
<proteinExistence type="predicted"/>
<reference evidence="2" key="1">
    <citation type="submission" date="2022-05" db="EMBL/GenBank/DDBJ databases">
        <authorList>
            <person name="Cao W."/>
            <person name="Jia N."/>
            <person name="Lam T.T.-Y."/>
            <person name="Ni X."/>
            <person name="Liu J."/>
        </authorList>
    </citation>
    <scope>NUCLEOTIDE SEQUENCE</scope>
    <source>
        <strain evidence="2">TIGMIC 1</strain>
    </source>
</reference>
<feature type="region of interest" description="Disordered" evidence="1">
    <location>
        <begin position="1"/>
        <end position="33"/>
    </location>
</feature>
<dbReference type="EMBL" id="ON746379">
    <property type="protein sequence ID" value="UYL95464.1"/>
    <property type="molecule type" value="Viral_cRNA"/>
</dbReference>
<name>A0A9E8A9I1_9VIRU</name>
<organism evidence="2">
    <name type="scientific">Yushu Chuvi tick virus 1</name>
    <dbReference type="NCBI Taxonomy" id="2972089"/>
    <lineage>
        <taxon>Viruses</taxon>
        <taxon>Riboviria</taxon>
        <taxon>Orthornavirae</taxon>
        <taxon>Negarnaviricota</taxon>
        <taxon>Haploviricotina</taxon>
        <taxon>Monjiviricetes</taxon>
        <taxon>Jingchuvirales</taxon>
        <taxon>Chuviridae</taxon>
    </lineage>
</organism>